<gene>
    <name evidence="2" type="ORF">A19Y_4601</name>
</gene>
<dbReference type="STRING" id="388467.A19Y_4601"/>
<reference evidence="2 3" key="1">
    <citation type="journal article" date="2014" name="Appl. Environ. Microbiol.">
        <title>Elucidation of insertion elements encoded on plasmids and in vitro construction of shuttle vectors from the toxic cyanobacterium Planktothrix.</title>
        <authorList>
            <person name="Christiansen G."/>
            <person name="Goesmann A."/>
            <person name="Kurmayer R."/>
        </authorList>
    </citation>
    <scope>NUCLEOTIDE SEQUENCE [LARGE SCALE GENOMIC DNA]</scope>
    <source>
        <strain evidence="2 3">NIVA-CYA 126/8</strain>
    </source>
</reference>
<dbReference type="Proteomes" id="UP000027395">
    <property type="component" value="Chromosome"/>
</dbReference>
<dbReference type="RefSeq" id="WP_264477077.1">
    <property type="nucleotide sequence ID" value="NZ_CM002803.1"/>
</dbReference>
<evidence type="ECO:0000256" key="1">
    <source>
        <dbReference type="SAM" id="Phobius"/>
    </source>
</evidence>
<keyword evidence="3" id="KW-1185">Reference proteome</keyword>
<dbReference type="PATRIC" id="fig|388467.6.peg.4542"/>
<dbReference type="EMBL" id="CM002803">
    <property type="protein sequence ID" value="KEI69233.1"/>
    <property type="molecule type" value="Genomic_DNA"/>
</dbReference>
<feature type="transmembrane region" description="Helical" evidence="1">
    <location>
        <begin position="21"/>
        <end position="39"/>
    </location>
</feature>
<feature type="transmembrane region" description="Helical" evidence="1">
    <location>
        <begin position="45"/>
        <end position="64"/>
    </location>
</feature>
<proteinExistence type="predicted"/>
<dbReference type="GeneID" id="77286275"/>
<name>A0A073CNA3_PLAA1</name>
<evidence type="ECO:0000313" key="2">
    <source>
        <dbReference type="EMBL" id="KEI69233.1"/>
    </source>
</evidence>
<evidence type="ECO:0000313" key="3">
    <source>
        <dbReference type="Proteomes" id="UP000027395"/>
    </source>
</evidence>
<protein>
    <submittedName>
        <fullName evidence="2">Uncharacterized protein</fullName>
    </submittedName>
</protein>
<organism evidence="2 3">
    <name type="scientific">Planktothrix agardhii (strain NIVA-CYA 126/8)</name>
    <dbReference type="NCBI Taxonomy" id="388467"/>
    <lineage>
        <taxon>Bacteria</taxon>
        <taxon>Bacillati</taxon>
        <taxon>Cyanobacteriota</taxon>
        <taxon>Cyanophyceae</taxon>
        <taxon>Oscillatoriophycideae</taxon>
        <taxon>Oscillatoriales</taxon>
        <taxon>Microcoleaceae</taxon>
        <taxon>Planktothrix</taxon>
    </lineage>
</organism>
<dbReference type="AlphaFoldDB" id="A0A073CNA3"/>
<sequence length="97" mass="11443">MIRRWNFWWQTLVLSTQYNPPQFIELLMLMLGFFLLLIWMGNQQWPYLVLSMSYVAGSSTSILVREAMIPSPSLQLTQKLAILLLIMSLYTLLDLMR</sequence>
<keyword evidence="1" id="KW-1133">Transmembrane helix</keyword>
<keyword evidence="1" id="KW-0472">Membrane</keyword>
<feature type="transmembrane region" description="Helical" evidence="1">
    <location>
        <begin position="76"/>
        <end position="93"/>
    </location>
</feature>
<dbReference type="eggNOG" id="ENOG503310C">
    <property type="taxonomic scope" value="Bacteria"/>
</dbReference>
<accession>A0A073CNA3</accession>
<dbReference type="HOGENOM" id="CLU_178538_0_0_3"/>
<keyword evidence="1" id="KW-0812">Transmembrane</keyword>